<feature type="region of interest" description="Disordered" evidence="1">
    <location>
        <begin position="393"/>
        <end position="428"/>
    </location>
</feature>
<comment type="caution">
    <text evidence="3">The sequence shown here is derived from an EMBL/GenBank/DDBJ whole genome shotgun (WGS) entry which is preliminary data.</text>
</comment>
<dbReference type="Gene3D" id="1.10.533.10">
    <property type="entry name" value="Death Domain, Fas"/>
    <property type="match status" value="2"/>
</dbReference>
<reference evidence="3 4" key="1">
    <citation type="submission" date="2022-05" db="EMBL/GenBank/DDBJ databases">
        <authorList>
            <consortium name="Genoscope - CEA"/>
            <person name="William W."/>
        </authorList>
    </citation>
    <scope>NUCLEOTIDE SEQUENCE [LARGE SCALE GENOMIC DNA]</scope>
</reference>
<proteinExistence type="predicted"/>
<dbReference type="InterPro" id="IPR000488">
    <property type="entry name" value="Death_dom"/>
</dbReference>
<keyword evidence="4" id="KW-1185">Reference proteome</keyword>
<dbReference type="PROSITE" id="PS50017">
    <property type="entry name" value="DEATH_DOMAIN"/>
    <property type="match status" value="2"/>
</dbReference>
<dbReference type="EMBL" id="CALNXJ010000004">
    <property type="protein sequence ID" value="CAH3037808.1"/>
    <property type="molecule type" value="Genomic_DNA"/>
</dbReference>
<feature type="compositionally biased region" description="Low complexity" evidence="1">
    <location>
        <begin position="329"/>
        <end position="339"/>
    </location>
</feature>
<dbReference type="Proteomes" id="UP001159428">
    <property type="component" value="Unassembled WGS sequence"/>
</dbReference>
<organism evidence="3 4">
    <name type="scientific">Pocillopora meandrina</name>
    <dbReference type="NCBI Taxonomy" id="46732"/>
    <lineage>
        <taxon>Eukaryota</taxon>
        <taxon>Metazoa</taxon>
        <taxon>Cnidaria</taxon>
        <taxon>Anthozoa</taxon>
        <taxon>Hexacorallia</taxon>
        <taxon>Scleractinia</taxon>
        <taxon>Astrocoeniina</taxon>
        <taxon>Pocilloporidae</taxon>
        <taxon>Pocillopora</taxon>
    </lineage>
</organism>
<sequence>MTAIIHASRSDVQDKERKEDQWFLGVCRIRRKGIGPRSDATRGSGFLVKDLIITDPASKCNTKYLYCLITASQAINAKDSLKNYYLEFRKLNSKKLKTVPLHEIANLQEVLRTRNTVFIRLKPPSKSYENTESIFTYRPFKVTNVNQIASKDFLCVFVEDKDTSFDVIDLEIQRRIEQNSPTIHYQVMDDQKVSTTHEELTLNKNRMPDGGVILMRQENLDEKFLAAGCLDFADDGSICPVLFPLIPTDTCQGGPQSTNATFSGEGGLTVGAGAVDAVAATSSGSVSGGGATVDDDAGDTSSGSITDGSAAAVDAVAASSGSISGGGATVNDDTGDTSSGSITGGGAAAAAAIDAVVTSSSSVSGGGATVTVDGDVGDTSSGSVTGGGAAVNAAATSSRSVSVGGATVDDDAGGAAGDAATGDTSSDSITNGAAVVDAAASSVCISGGGGTVDDDVGDISSGRITSGGTTSSSPCSTHPQGKADSAHGNFLVSEKLVLPECKNLYEKLVRALDNPANRCIANWEHLACTQEVKAPLLVRLKCKLSTNYSHTQMLLEVLAVRENEEVVTVTKLIAALKAIGRNDIVKMITDVHCEAESSPQPLKDFKDCDSNNDLLEQIITKLDDQTQWRVTKHWRHLGQKLKVSKKKLDMIEFCAPFNPTKSLMEYLLAEQSVTMIKFKEKVQQRTGLSAAFKALEPSLNMDCNQVHDKFMKDVIDLDNEYMDAFYVRLNKIIPAVDNWRHLAAAFGIPRDIYNDFDPKEPTSPTKQLFEWLFVDRAELTLDQLCSALKCIKRNDLVGDVRKYFEQC</sequence>
<accession>A0AAU9VTW3</accession>
<protein>
    <recommendedName>
        <fullName evidence="2">Death domain-containing protein</fullName>
    </recommendedName>
</protein>
<dbReference type="SUPFAM" id="SSF47986">
    <property type="entry name" value="DEATH domain"/>
    <property type="match status" value="2"/>
</dbReference>
<dbReference type="GO" id="GO:0007165">
    <property type="term" value="P:signal transduction"/>
    <property type="evidence" value="ECO:0007669"/>
    <property type="project" value="InterPro"/>
</dbReference>
<dbReference type="CDD" id="cd01670">
    <property type="entry name" value="Death"/>
    <property type="match status" value="1"/>
</dbReference>
<evidence type="ECO:0000313" key="3">
    <source>
        <dbReference type="EMBL" id="CAH3037808.1"/>
    </source>
</evidence>
<name>A0AAU9VTW3_9CNID</name>
<dbReference type="AlphaFoldDB" id="A0AAU9VTW3"/>
<evidence type="ECO:0000313" key="4">
    <source>
        <dbReference type="Proteomes" id="UP001159428"/>
    </source>
</evidence>
<feature type="domain" description="Death" evidence="2">
    <location>
        <begin position="521"/>
        <end position="592"/>
    </location>
</feature>
<evidence type="ECO:0000256" key="1">
    <source>
        <dbReference type="SAM" id="MobiDB-lite"/>
    </source>
</evidence>
<feature type="region of interest" description="Disordered" evidence="1">
    <location>
        <begin position="455"/>
        <end position="484"/>
    </location>
</feature>
<dbReference type="InterPro" id="IPR011029">
    <property type="entry name" value="DEATH-like_dom_sf"/>
</dbReference>
<feature type="region of interest" description="Disordered" evidence="1">
    <location>
        <begin position="282"/>
        <end position="305"/>
    </location>
</feature>
<gene>
    <name evidence="3" type="ORF">PMEA_00021366</name>
</gene>
<evidence type="ECO:0000259" key="2">
    <source>
        <dbReference type="PROSITE" id="PS50017"/>
    </source>
</evidence>
<feature type="domain" description="Death" evidence="2">
    <location>
        <begin position="738"/>
        <end position="804"/>
    </location>
</feature>
<feature type="region of interest" description="Disordered" evidence="1">
    <location>
        <begin position="320"/>
        <end position="339"/>
    </location>
</feature>
<feature type="compositionally biased region" description="Low complexity" evidence="1">
    <location>
        <begin position="417"/>
        <end position="428"/>
    </location>
</feature>
<feature type="compositionally biased region" description="Low complexity" evidence="1">
    <location>
        <begin position="458"/>
        <end position="477"/>
    </location>
</feature>
<feature type="compositionally biased region" description="Low complexity" evidence="1">
    <location>
        <begin position="393"/>
        <end position="407"/>
    </location>
</feature>